<evidence type="ECO:0000313" key="5">
    <source>
        <dbReference type="EMBL" id="KAG9392243.1"/>
    </source>
</evidence>
<evidence type="ECO:0000256" key="2">
    <source>
        <dbReference type="SAM" id="Phobius"/>
    </source>
</evidence>
<feature type="transmembrane region" description="Helical" evidence="2">
    <location>
        <begin position="1556"/>
        <end position="1577"/>
    </location>
</feature>
<dbReference type="Proteomes" id="UP000717585">
    <property type="component" value="Unassembled WGS sequence"/>
</dbReference>
<feature type="transmembrane region" description="Helical" evidence="2">
    <location>
        <begin position="907"/>
        <end position="931"/>
    </location>
</feature>
<feature type="transmembrane region" description="Helical" evidence="2">
    <location>
        <begin position="1807"/>
        <end position="1832"/>
    </location>
</feature>
<feature type="region of interest" description="Disordered" evidence="1">
    <location>
        <begin position="1181"/>
        <end position="1218"/>
    </location>
</feature>
<accession>A0A8J6E0H7</accession>
<keyword evidence="2" id="KW-0472">Membrane</keyword>
<dbReference type="InterPro" id="IPR057352">
    <property type="entry name" value="TPR_TmcB/C"/>
</dbReference>
<evidence type="ECO:0000313" key="6">
    <source>
        <dbReference type="Proteomes" id="UP000717585"/>
    </source>
</evidence>
<comment type="caution">
    <text evidence="5">The sequence shown here is derived from an EMBL/GenBank/DDBJ whole genome shotgun (WGS) entry which is preliminary data.</text>
</comment>
<sequence>MISRMAMAESSKEEEQRSSIMPRDQLDHERSFADLVEDIFSHVLAPEELELELPRLTRFLTYETDWLKTNPSGNSIASLFDPNSIDTIVRGFSQAAGVTALVRDINGREVTTCGWNSEICQRLFLDHEEGRQACRSSNPRFGSMATDRYIVGPCHCGFMSEGASVIHLDNVPVATFVVGGVTTLPHRSSQTLKEMVRAAADAAGVDMEDAVTMFGRTRHMPPDDLDRVCQSGLKLCQFLSQQISINNEARNEARAVAIHEQAQQLLHVRGKQGWVERFHSTFFDPNKTTKPWNAPVTSVLFFHSFMMPVLAGMVVAGAKSDLWRPILDWFSLLVVPANTDLVKFYYTPFISWAFLLFFVIVPFMVTYPASRHGYDRISNIGRTILRLGSLCHIYVLLVPMYCSMGYYLFLPPVYTMIAANMTTALNIVLLVVLSVTFIAVGTAFNIVQSSAVASPPLWFSLYRSKWPSLSVGTMVTQLLSGAAVSLASIRLHVFQSDEKLTYLLYNALVGVLGCVVSTFLMINAIYSMPVSTAGSTVTVAAMASSIVACFDIAILSIARMPLAGEQSDTFAHIAVAFGATSALLVPLVTLGSIIRLRYCEQLVFSVILGENRVSTKPLDVLRTVIFHPRQRKAILRELASRKPEPIAKPDLGYLSAVTIELGTRPIREYDKTSNKHYSSNTAERASMARLATDLLSRTCETYSKDTTLPLKMAMIKLALDSPDTIDGGKKLWAEVKDNYFSEMTPTNRMVVVGMERFIEHMTFIHAFDGEDKASAYLSTQKMLADAREQHLRTLVRMSKLWPLLIATQLNISAFATLVKQAGDSAFRAGRLYRRLHRKYPRDELVREWYCLFLDSVMQDHTAAQRIRANSVGSDASTVAASSVPDSVSSVGSGFGPQSTSGRATAPISVMAISVVSSVLIIVLQLAIGGILQGITYLHEYEITTIAELHDASLAIQWGTIGATSCSMEDSSAYFPAGWDDTARTLTWASTLIEDSGSRLKAVESIFGRLDNLVVHGQDATPVRLKVSSSSLSTLTSAVKDAIDDVLSASGDATSSEASLKSLVYNGGRIALPVFKTVLTTISAYLRLSLAWTLLLFVLLIAIEVAALTTLSFWLSTRVFPSVIRSSSRVMGRCVNASEMQVRRKIRLTLIARERFKDINLAEDDDFVRHAGLIASATEQNGLGLDSADSGEESPDIVDDSPREHEAGADSDPTLLDSPTTRRVAFAAQDEIVLDSPPLDPGSSSSDKLSSDRLDMYDSAAESDSPAVSDISSLDAFIQAVGSDLGTDSIEYPDSPPVSAEKLKIMTQQRQRSRLCRIKLSVRRMSMFARSFDFHAVRLVLAVGLFVVFIISEIVLLGANVSFHYGPGGVWEERERYLAVETYPLVQDEGVMDFHIPRFIMGSVDSSRYFRQCILDSAMTSALEAYTTAPSIGGGDSMAALIENMMGRRMNHKVAVILAAYGYGLTAMDVPEFTWDYNAETNSASDTETYGRTLWYSDKASDLALNRTQQLAIAQAIIYDSKLTDELRSGTDAILTLADSVAAKLDPIVADSWQMDLVTYATMPAIQLALLVAVLIALNACVREHRVSSYVNVALLLAAAMIGAHLIVQIGHVVLVDVVFDANKVIKETTSTRYHLSHVIAGVMAELYATQRMLAVQSPASIADAYQAQNTAASAIAQFEELGLSDTPSLGLVGTAAAIHHAAGVAASLALSVIDPDDGSFRDVTWNIASGRTRDTGRFTNNTYDMTLSDTTKLDMAWNLVLSDGIVASDVSKILAFGAELHEVKQRSAERTIRLGKTVLGMTQLGSIFVFTTPILAASIAFILPGLVVSFTAHSSLNPSSKAATELSRQIRPLFQDCLTVLGVFALLGALPFALVIVGNVAIIIMDRNLASIALLDSTALSAAARAMIAQTGPSYHTAPVTEAMESLAESLPSLFANKYASPITWLAAREGNFSDVPRHFSRYLSDIQMFSSIAEGHDNVTYLAATSHARSVKHLLDLDQLLEAEFVRRSDSISSFVEWLQYVTAAGTTYMVVVSGVTFLWLFLRQLRRIRDFSRAFQLIWTHLS</sequence>
<evidence type="ECO:0000256" key="1">
    <source>
        <dbReference type="SAM" id="MobiDB-lite"/>
    </source>
</evidence>
<feature type="transmembrane region" description="Helical" evidence="2">
    <location>
        <begin position="800"/>
        <end position="818"/>
    </location>
</feature>
<feature type="transmembrane region" description="Helical" evidence="2">
    <location>
        <begin position="390"/>
        <end position="409"/>
    </location>
</feature>
<protein>
    <submittedName>
        <fullName evidence="5">Sensory domain found in PocR</fullName>
    </submittedName>
</protein>
<dbReference type="InterPro" id="IPR018771">
    <property type="entry name" value="PocR_dom"/>
</dbReference>
<feature type="region of interest" description="Disordered" evidence="1">
    <location>
        <begin position="1"/>
        <end position="24"/>
    </location>
</feature>
<proteinExistence type="predicted"/>
<dbReference type="Pfam" id="PF10114">
    <property type="entry name" value="PocR"/>
    <property type="match status" value="1"/>
</dbReference>
<feature type="compositionally biased region" description="Low complexity" evidence="1">
    <location>
        <begin position="1233"/>
        <end position="1247"/>
    </location>
</feature>
<name>A0A8J6E0H7_9EUKA</name>
<dbReference type="Pfam" id="PF25474">
    <property type="entry name" value="TPR_TmcB"/>
    <property type="match status" value="1"/>
</dbReference>
<feature type="transmembrane region" description="Helical" evidence="2">
    <location>
        <begin position="1335"/>
        <end position="1358"/>
    </location>
</feature>
<keyword evidence="2" id="KW-1133">Transmembrane helix</keyword>
<dbReference type="EMBL" id="JAHDYR010000038">
    <property type="protein sequence ID" value="KAG9392243.1"/>
    <property type="molecule type" value="Genomic_DNA"/>
</dbReference>
<reference evidence="5" key="1">
    <citation type="submission" date="2021-05" db="EMBL/GenBank/DDBJ databases">
        <title>A free-living protist that lacks canonical eukaryotic 1 DNA replication and segregation systems.</title>
        <authorList>
            <person name="Salas-Leiva D.E."/>
            <person name="Tromer E.C."/>
            <person name="Curtis B.A."/>
            <person name="Jerlstrom-Hultqvist J."/>
            <person name="Kolisko M."/>
            <person name="Yi Z."/>
            <person name="Salas-Leiva J.S."/>
            <person name="Gallot-Lavallee L."/>
            <person name="Kops G.J.P.L."/>
            <person name="Archibald J.M."/>
            <person name="Simpson A.G.B."/>
            <person name="Roger A.J."/>
        </authorList>
    </citation>
    <scope>NUCLEOTIDE SEQUENCE</scope>
    <source>
        <strain evidence="5">BICM</strain>
    </source>
</reference>
<feature type="transmembrane region" description="Helical" evidence="2">
    <location>
        <begin position="1093"/>
        <end position="1114"/>
    </location>
</feature>
<feature type="domain" description="PocR" evidence="3">
    <location>
        <begin position="79"/>
        <end position="242"/>
    </location>
</feature>
<feature type="region of interest" description="Disordered" evidence="1">
    <location>
        <begin position="1230"/>
        <end position="1250"/>
    </location>
</feature>
<feature type="transmembrane region" description="Helical" evidence="2">
    <location>
        <begin position="2019"/>
        <end position="2044"/>
    </location>
</feature>
<feature type="transmembrane region" description="Helical" evidence="2">
    <location>
        <begin position="503"/>
        <end position="525"/>
    </location>
</feature>
<feature type="transmembrane region" description="Helical" evidence="2">
    <location>
        <begin position="537"/>
        <end position="558"/>
    </location>
</feature>
<feature type="transmembrane region" description="Helical" evidence="2">
    <location>
        <begin position="570"/>
        <end position="594"/>
    </location>
</feature>
<keyword evidence="6" id="KW-1185">Reference proteome</keyword>
<evidence type="ECO:0000259" key="3">
    <source>
        <dbReference type="Pfam" id="PF10114"/>
    </source>
</evidence>
<feature type="transmembrane region" description="Helical" evidence="2">
    <location>
        <begin position="299"/>
        <end position="318"/>
    </location>
</feature>
<gene>
    <name evidence="5" type="ORF">J8273_5228</name>
</gene>
<feature type="transmembrane region" description="Helical" evidence="2">
    <location>
        <begin position="1589"/>
        <end position="1607"/>
    </location>
</feature>
<organism evidence="5 6">
    <name type="scientific">Carpediemonas membranifera</name>
    <dbReference type="NCBI Taxonomy" id="201153"/>
    <lineage>
        <taxon>Eukaryota</taxon>
        <taxon>Metamonada</taxon>
        <taxon>Carpediemonas-like organisms</taxon>
        <taxon>Carpediemonas</taxon>
    </lineage>
</organism>
<feature type="compositionally biased region" description="Acidic residues" evidence="1">
    <location>
        <begin position="1188"/>
        <end position="1198"/>
    </location>
</feature>
<feature type="domain" description="TmcB/TmcC TPR repeats" evidence="4">
    <location>
        <begin position="775"/>
        <end position="868"/>
    </location>
</feature>
<keyword evidence="2" id="KW-0812">Transmembrane</keyword>
<feature type="transmembrane region" description="Helical" evidence="2">
    <location>
        <begin position="424"/>
        <end position="447"/>
    </location>
</feature>
<feature type="transmembrane region" description="Helical" evidence="2">
    <location>
        <begin position="468"/>
        <end position="491"/>
    </location>
</feature>
<feature type="transmembrane region" description="Helical" evidence="2">
    <location>
        <begin position="1853"/>
        <end position="1885"/>
    </location>
</feature>
<feature type="transmembrane region" description="Helical" evidence="2">
    <location>
        <begin position="349"/>
        <end position="369"/>
    </location>
</feature>
<evidence type="ECO:0000259" key="4">
    <source>
        <dbReference type="Pfam" id="PF25474"/>
    </source>
</evidence>